<evidence type="ECO:0008006" key="4">
    <source>
        <dbReference type="Google" id="ProtNLM"/>
    </source>
</evidence>
<evidence type="ECO:0000313" key="2">
    <source>
        <dbReference type="EMBL" id="QBM91027.1"/>
    </source>
</evidence>
<evidence type="ECO:0000313" key="3">
    <source>
        <dbReference type="Proteomes" id="UP000292447"/>
    </source>
</evidence>
<accession>A0A4P6XTS9</accession>
<keyword evidence="3" id="KW-1185">Reference proteome</keyword>
<dbReference type="InterPro" id="IPR036047">
    <property type="entry name" value="F-box-like_dom_sf"/>
</dbReference>
<sequence>MGFIFAECGFKRRRQNTNVARPGKPLARPTKSGSKFSESILNPSDVRCSSGPSSPLEDKQLNKVELYQNLSASTLPGDAPEYVAPSFLDLPPEVLFRIFSFAGLVPENMLASTCKYLHELLDFTQNDYLLEMVVECNFLLDLIGGTTRDWFMRFLRKYKALPNGFITPEAMSRAFNIPMGAADMQEAIDSRIFEFPGITSRHVHHLTSRFGTFDCVDRAVADLQQRRKRRYLEWRYMIVKKYVTLASEASNNSADVEPGQLLREVEALEPCLGFKKAHNLDGFEPLTKNTEIPPELYKRVDAERLDLIYTLKSRLHMPIGRPLLLVSSFFAHNDDISQDKLDLLFDICRVRLARESDIAEALKVLDECRQRLFALPLETRQMHPLSDALDRFYAYLKETITLYYETNPHENSSMIWELLRELQIPELLDHVVGMGVTVPLHLF</sequence>
<dbReference type="AlphaFoldDB" id="A0A4P6XTS9"/>
<organism evidence="2 3">
    <name type="scientific">Metschnikowia aff. pulcherrima</name>
    <dbReference type="NCBI Taxonomy" id="2163413"/>
    <lineage>
        <taxon>Eukaryota</taxon>
        <taxon>Fungi</taxon>
        <taxon>Dikarya</taxon>
        <taxon>Ascomycota</taxon>
        <taxon>Saccharomycotina</taxon>
        <taxon>Pichiomycetes</taxon>
        <taxon>Metschnikowiaceae</taxon>
        <taxon>Metschnikowia</taxon>
    </lineage>
</organism>
<dbReference type="SUPFAM" id="SSF81383">
    <property type="entry name" value="F-box domain"/>
    <property type="match status" value="1"/>
</dbReference>
<dbReference type="Proteomes" id="UP000292447">
    <property type="component" value="Chromosome VII"/>
</dbReference>
<evidence type="ECO:0000256" key="1">
    <source>
        <dbReference type="SAM" id="MobiDB-lite"/>
    </source>
</evidence>
<proteinExistence type="predicted"/>
<dbReference type="EMBL" id="CP034462">
    <property type="protein sequence ID" value="QBM91027.1"/>
    <property type="molecule type" value="Genomic_DNA"/>
</dbReference>
<reference evidence="3" key="1">
    <citation type="submission" date="2019-03" db="EMBL/GenBank/DDBJ databases">
        <title>Snf2 controls pulcherriminic acid biosynthesis and connects pigmentation and antifungal activity of the yeast Metschnikowia pulcherrima.</title>
        <authorList>
            <person name="Gore-Lloyd D."/>
            <person name="Sumann I."/>
            <person name="Brachmann A.O."/>
            <person name="Schneeberger K."/>
            <person name="Ortiz-Merino R.A."/>
            <person name="Moreno-Beltran M."/>
            <person name="Schlaefli M."/>
            <person name="Kirner P."/>
            <person name="Santos Kron A."/>
            <person name="Wolfe K.H."/>
            <person name="Piel J."/>
            <person name="Ahrens C.H."/>
            <person name="Henk D."/>
            <person name="Freimoser F.M."/>
        </authorList>
    </citation>
    <scope>NUCLEOTIDE SEQUENCE [LARGE SCALE GENOMIC DNA]</scope>
    <source>
        <strain evidence="3">APC 1.2</strain>
    </source>
</reference>
<gene>
    <name evidence="2" type="ORF">METSCH_G00690</name>
</gene>
<feature type="compositionally biased region" description="Polar residues" evidence="1">
    <location>
        <begin position="31"/>
        <end position="42"/>
    </location>
</feature>
<name>A0A4P6XTS9_9ASCO</name>
<feature type="region of interest" description="Disordered" evidence="1">
    <location>
        <begin position="16"/>
        <end position="56"/>
    </location>
</feature>
<protein>
    <recommendedName>
        <fullName evidence="4">F-box domain-containing protein</fullName>
    </recommendedName>
</protein>